<protein>
    <submittedName>
        <fullName evidence="1">Uncharacterized protein</fullName>
    </submittedName>
</protein>
<evidence type="ECO:0000313" key="1">
    <source>
        <dbReference type="EMBL" id="MFO3717498.1"/>
    </source>
</evidence>
<dbReference type="RefSeq" id="WP_410024073.1">
    <property type="nucleotide sequence ID" value="NZ_JBGMEG010000005.1"/>
</dbReference>
<gene>
    <name evidence="1" type="ORF">AB9Q04_03910</name>
</gene>
<dbReference type="Proteomes" id="UP001637993">
    <property type="component" value="Unassembled WGS sequence"/>
</dbReference>
<organism evidence="1 2">
    <name type="scientific">Anaerococcus groningensis</name>
    <dbReference type="NCBI Taxonomy" id="3115616"/>
    <lineage>
        <taxon>Bacteria</taxon>
        <taxon>Bacillati</taxon>
        <taxon>Bacillota</taxon>
        <taxon>Tissierellia</taxon>
        <taxon>Tissierellales</taxon>
        <taxon>Peptoniphilaceae</taxon>
        <taxon>Anaerococcus</taxon>
    </lineage>
</organism>
<proteinExistence type="predicted"/>
<name>A0ABW9N070_9FIRM</name>
<dbReference type="EMBL" id="JBGMEG010000005">
    <property type="protein sequence ID" value="MFO3717498.1"/>
    <property type="molecule type" value="Genomic_DNA"/>
</dbReference>
<evidence type="ECO:0000313" key="2">
    <source>
        <dbReference type="Proteomes" id="UP001637993"/>
    </source>
</evidence>
<reference evidence="1 2" key="1">
    <citation type="journal article" date="2025" name="Anaerobe">
        <title>Description of Anaerococcus kampingiae sp. nov., Anaerococcus groningensis sp. nov., Anaerococcus martiniensis sp. nov., and Anaerococcus cruorum sp. nov., isolated from human clinical specimens.</title>
        <authorList>
            <person name="Boiten K.E."/>
            <person name="Meijer J."/>
            <person name="van Wezel E.M."/>
            <person name="Veloo A.C.M."/>
        </authorList>
    </citation>
    <scope>NUCLEOTIDE SEQUENCE [LARGE SCALE GENOMIC DNA]</scope>
    <source>
        <strain evidence="1 2">ENR1011</strain>
    </source>
</reference>
<sequence length="43" mass="5178">MLEITSKRKFNINDYVKQNIINLSINNKQVIDNFNQVDFFKDD</sequence>
<comment type="caution">
    <text evidence="1">The sequence shown here is derived from an EMBL/GenBank/DDBJ whole genome shotgun (WGS) entry which is preliminary data.</text>
</comment>
<accession>A0ABW9N070</accession>
<keyword evidence="2" id="KW-1185">Reference proteome</keyword>